<dbReference type="OrthoDB" id="206201at2759"/>
<dbReference type="InterPro" id="IPR000209">
    <property type="entry name" value="Peptidase_S8/S53_dom"/>
</dbReference>
<dbReference type="InterPro" id="IPR003137">
    <property type="entry name" value="PA_domain"/>
</dbReference>
<evidence type="ECO:0008006" key="16">
    <source>
        <dbReference type="Google" id="ProtNLM"/>
    </source>
</evidence>
<dbReference type="GO" id="GO:0004252">
    <property type="term" value="F:serine-type endopeptidase activity"/>
    <property type="evidence" value="ECO:0007669"/>
    <property type="project" value="UniProtKB-UniRule"/>
</dbReference>
<proteinExistence type="inferred from homology"/>
<reference evidence="14 15" key="1">
    <citation type="submission" date="2014-04" db="EMBL/GenBank/DDBJ databases">
        <authorList>
            <consortium name="DOE Joint Genome Institute"/>
            <person name="Kuo A."/>
            <person name="Zuccaro A."/>
            <person name="Kohler A."/>
            <person name="Nagy L.G."/>
            <person name="Floudas D."/>
            <person name="Copeland A."/>
            <person name="Barry K.W."/>
            <person name="Cichocki N."/>
            <person name="Veneault-Fourrey C."/>
            <person name="LaButti K."/>
            <person name="Lindquist E.A."/>
            <person name="Lipzen A."/>
            <person name="Lundell T."/>
            <person name="Morin E."/>
            <person name="Murat C."/>
            <person name="Sun H."/>
            <person name="Tunlid A."/>
            <person name="Henrissat B."/>
            <person name="Grigoriev I.V."/>
            <person name="Hibbett D.S."/>
            <person name="Martin F."/>
            <person name="Nordberg H.P."/>
            <person name="Cantor M.N."/>
            <person name="Hua S.X."/>
        </authorList>
    </citation>
    <scope>NUCLEOTIDE SEQUENCE [LARGE SCALE GENOMIC DNA]</scope>
    <source>
        <strain evidence="14 15">MAFF 305830</strain>
    </source>
</reference>
<dbReference type="CDD" id="cd07489">
    <property type="entry name" value="Peptidases_S8_5"/>
    <property type="match status" value="1"/>
</dbReference>
<dbReference type="InterPro" id="IPR036852">
    <property type="entry name" value="Peptidase_S8/S53_dom_sf"/>
</dbReference>
<dbReference type="PANTHER" id="PTHR43806">
    <property type="entry name" value="PEPTIDASE S8"/>
    <property type="match status" value="1"/>
</dbReference>
<accession>A0A0C2XPC3</accession>
<dbReference type="Gene3D" id="3.40.50.200">
    <property type="entry name" value="Peptidase S8/S53 domain"/>
    <property type="match status" value="1"/>
</dbReference>
<dbReference type="PRINTS" id="PR00723">
    <property type="entry name" value="SUBTILISIN"/>
</dbReference>
<keyword evidence="15" id="KW-1185">Reference proteome</keyword>
<comment type="similarity">
    <text evidence="1 9">Belongs to the peptidase S8 family.</text>
</comment>
<gene>
    <name evidence="14" type="ORF">M408DRAFT_65702</name>
</gene>
<dbReference type="EMBL" id="KN824283">
    <property type="protein sequence ID" value="KIM30827.1"/>
    <property type="molecule type" value="Genomic_DNA"/>
</dbReference>
<dbReference type="InterPro" id="IPR015500">
    <property type="entry name" value="Peptidase_S8_subtilisin-rel"/>
</dbReference>
<dbReference type="InterPro" id="IPR046450">
    <property type="entry name" value="PA_dom_sf"/>
</dbReference>
<dbReference type="Pfam" id="PF02225">
    <property type="entry name" value="PA"/>
    <property type="match status" value="1"/>
</dbReference>
<evidence type="ECO:0000256" key="10">
    <source>
        <dbReference type="SAM" id="SignalP"/>
    </source>
</evidence>
<keyword evidence="4 9" id="KW-0645">Protease</keyword>
<evidence type="ECO:0000256" key="3">
    <source>
        <dbReference type="ARBA" id="ARBA00022525"/>
    </source>
</evidence>
<dbReference type="Pfam" id="PF00082">
    <property type="entry name" value="Peptidase_S8"/>
    <property type="match status" value="1"/>
</dbReference>
<dbReference type="InterPro" id="IPR010435">
    <property type="entry name" value="C5a/SBT2-like_Fn3"/>
</dbReference>
<dbReference type="CDD" id="cd02124">
    <property type="entry name" value="PA_PoS1_like"/>
    <property type="match status" value="1"/>
</dbReference>
<dbReference type="InterPro" id="IPR023827">
    <property type="entry name" value="Peptidase_S8_Asp-AS"/>
</dbReference>
<feature type="domain" description="PA" evidence="12">
    <location>
        <begin position="377"/>
        <end position="434"/>
    </location>
</feature>
<dbReference type="AlphaFoldDB" id="A0A0C2XPC3"/>
<dbReference type="SUPFAM" id="SSF52025">
    <property type="entry name" value="PA domain"/>
    <property type="match status" value="1"/>
</dbReference>
<evidence type="ECO:0000259" key="11">
    <source>
        <dbReference type="Pfam" id="PF00082"/>
    </source>
</evidence>
<dbReference type="PROSITE" id="PS51892">
    <property type="entry name" value="SUBTILASE"/>
    <property type="match status" value="1"/>
</dbReference>
<evidence type="ECO:0000256" key="5">
    <source>
        <dbReference type="ARBA" id="ARBA00022729"/>
    </source>
</evidence>
<dbReference type="HOGENOM" id="CLU_003559_3_1_1"/>
<dbReference type="InterPro" id="IPR050131">
    <property type="entry name" value="Peptidase_S8_subtilisin-like"/>
</dbReference>
<protein>
    <recommendedName>
        <fullName evidence="16">Peptidase S8/S53 domain-containing protein</fullName>
    </recommendedName>
</protein>
<evidence type="ECO:0000256" key="4">
    <source>
        <dbReference type="ARBA" id="ARBA00022670"/>
    </source>
</evidence>
<keyword evidence="5 10" id="KW-0732">Signal</keyword>
<organism evidence="14 15">
    <name type="scientific">Serendipita vermifera MAFF 305830</name>
    <dbReference type="NCBI Taxonomy" id="933852"/>
    <lineage>
        <taxon>Eukaryota</taxon>
        <taxon>Fungi</taxon>
        <taxon>Dikarya</taxon>
        <taxon>Basidiomycota</taxon>
        <taxon>Agaricomycotina</taxon>
        <taxon>Agaricomycetes</taxon>
        <taxon>Sebacinales</taxon>
        <taxon>Serendipitaceae</taxon>
        <taxon>Serendipita</taxon>
    </lineage>
</organism>
<reference evidence="15" key="2">
    <citation type="submission" date="2015-01" db="EMBL/GenBank/DDBJ databases">
        <title>Evolutionary Origins and Diversification of the Mycorrhizal Mutualists.</title>
        <authorList>
            <consortium name="DOE Joint Genome Institute"/>
            <consortium name="Mycorrhizal Genomics Consortium"/>
            <person name="Kohler A."/>
            <person name="Kuo A."/>
            <person name="Nagy L.G."/>
            <person name="Floudas D."/>
            <person name="Copeland A."/>
            <person name="Barry K.W."/>
            <person name="Cichocki N."/>
            <person name="Veneault-Fourrey C."/>
            <person name="LaButti K."/>
            <person name="Lindquist E.A."/>
            <person name="Lipzen A."/>
            <person name="Lundell T."/>
            <person name="Morin E."/>
            <person name="Murat C."/>
            <person name="Riley R."/>
            <person name="Ohm R."/>
            <person name="Sun H."/>
            <person name="Tunlid A."/>
            <person name="Henrissat B."/>
            <person name="Grigoriev I.V."/>
            <person name="Hibbett D.S."/>
            <person name="Martin F."/>
        </authorList>
    </citation>
    <scope>NUCLEOTIDE SEQUENCE [LARGE SCALE GENOMIC DNA]</scope>
    <source>
        <strain evidence="15">MAFF 305830</strain>
    </source>
</reference>
<keyword evidence="3" id="KW-0964">Secreted</keyword>
<keyword evidence="7 9" id="KW-0720">Serine protease</keyword>
<dbReference type="Pfam" id="PF06280">
    <property type="entry name" value="fn3_5"/>
    <property type="match status" value="1"/>
</dbReference>
<evidence type="ECO:0000256" key="9">
    <source>
        <dbReference type="PROSITE-ProRule" id="PRU01240"/>
    </source>
</evidence>
<dbReference type="InterPro" id="IPR022398">
    <property type="entry name" value="Peptidase_S8_His-AS"/>
</dbReference>
<feature type="domain" description="C5a peptidase/Subtilisin-like protease SBT2-like Fn3-like" evidence="13">
    <location>
        <begin position="598"/>
        <end position="710"/>
    </location>
</feature>
<evidence type="ECO:0000256" key="1">
    <source>
        <dbReference type="ARBA" id="ARBA00011073"/>
    </source>
</evidence>
<dbReference type="PROSITE" id="PS00136">
    <property type="entry name" value="SUBTILASE_ASP"/>
    <property type="match status" value="1"/>
</dbReference>
<feature type="chain" id="PRO_5002159069" description="Peptidase S8/S53 domain-containing protein" evidence="10">
    <location>
        <begin position="19"/>
        <end position="879"/>
    </location>
</feature>
<dbReference type="STRING" id="933852.A0A0C2XPC3"/>
<evidence type="ECO:0000313" key="15">
    <source>
        <dbReference type="Proteomes" id="UP000054097"/>
    </source>
</evidence>
<dbReference type="Proteomes" id="UP000054097">
    <property type="component" value="Unassembled WGS sequence"/>
</dbReference>
<dbReference type="SUPFAM" id="SSF52743">
    <property type="entry name" value="Subtilisin-like"/>
    <property type="match status" value="1"/>
</dbReference>
<evidence type="ECO:0000259" key="12">
    <source>
        <dbReference type="Pfam" id="PF02225"/>
    </source>
</evidence>
<evidence type="ECO:0000256" key="8">
    <source>
        <dbReference type="PIRSR" id="PIRSR615500-1"/>
    </source>
</evidence>
<feature type="domain" description="Peptidase S8/S53" evidence="11">
    <location>
        <begin position="153"/>
        <end position="561"/>
    </location>
</feature>
<sequence length="879" mass="92843">MRAHFALSVLSFSSLVSAAFRGIEGLKGHSTSNILPNTYIVELESAADVNSFGNGEKRSIFAAHDAFYRSLKRRDVDFDVRKEWSSDVLTAVSVSLNNLSEVMTMPGVLAVHPVRLYDMPRPAKVQALDDTIPVYTPHIPTGVQRVHEEGILGEGVKVAVIDTGIDYNHPVLGPQGFGPGHKVIGGYDLVGDAYTGRNTPVPDDDPMDCANHGTHVAGIIGANVGSNPYGIVGAAPSASLYAFRIFGCTGFTQDEVIIDALLLARDANVDVMNLSLGGASGWSSSPSSVVASRLAEKGIVMCIAAGNDGDVGAWYSSSPASGTDIITGGSTDNTVQYLQRAIVSTGYGPIYYNAFESIPLNGSWPIYATSNTTTEAADACEPLPDSTPDLSPYVVIIRRGGCTFVEKLDNAAAKGMKVALIYNNAPGLLAPSVGNYTAELISATDGAYLVQQFVAGTNLTLTFPQEPAQEVPNEAGGLMSDFSSYGPNYDMLLKPSVSAPGGGIVSSIPNAKYAVFSGTSMATPYLAGSAALVLQAHGISPDTGRKIRTLFETTAAFIGVTHNETAPYETLIKQGSGLVQVHSAIHYQTVVDRAEILLNDTAHFNQTHSIGFTNTGNATLQYTIGHTPAGTAITYDTSIALTFTGPVPLSEAPASVSFFQSTFSLDPGASAQITASFTPPAGLDPASFPVYSGWVTATASNGEILAIPYVGLAASVIDMKILDYSDFYFPFPTPVILNATGYVQIEPTNYTFADKDFPAFLWRQAAGSPRVTLDLVAADAVINTTYSKRDLTSGEYAGVPIIGTLLDYEYSSRSSADSETDFNLIPWNANVFLNKTKVPDGAYKVLLRALKITADPADEASYESYLSPVIGVANSTTST</sequence>
<dbReference type="GO" id="GO:0006508">
    <property type="term" value="P:proteolysis"/>
    <property type="evidence" value="ECO:0007669"/>
    <property type="project" value="UniProtKB-KW"/>
</dbReference>
<dbReference type="GO" id="GO:0016020">
    <property type="term" value="C:membrane"/>
    <property type="evidence" value="ECO:0007669"/>
    <property type="project" value="InterPro"/>
</dbReference>
<feature type="active site" description="Charge relay system" evidence="8 9">
    <location>
        <position position="212"/>
    </location>
</feature>
<evidence type="ECO:0000256" key="7">
    <source>
        <dbReference type="ARBA" id="ARBA00022825"/>
    </source>
</evidence>
<name>A0A0C2XPC3_SERVB</name>
<feature type="active site" description="Charge relay system" evidence="8 9">
    <location>
        <position position="520"/>
    </location>
</feature>
<keyword evidence="6 9" id="KW-0378">Hydrolase</keyword>
<feature type="signal peptide" evidence="10">
    <location>
        <begin position="1"/>
        <end position="18"/>
    </location>
</feature>
<dbReference type="PROSITE" id="PS00137">
    <property type="entry name" value="SUBTILASE_HIS"/>
    <property type="match status" value="1"/>
</dbReference>
<dbReference type="InterPro" id="IPR034187">
    <property type="entry name" value="Peptidases_S8_5"/>
</dbReference>
<evidence type="ECO:0000256" key="2">
    <source>
        <dbReference type="ARBA" id="ARBA00022512"/>
    </source>
</evidence>
<dbReference type="Gene3D" id="3.50.30.30">
    <property type="match status" value="1"/>
</dbReference>
<keyword evidence="2" id="KW-0134">Cell wall</keyword>
<feature type="active site" description="Charge relay system" evidence="8 9">
    <location>
        <position position="162"/>
    </location>
</feature>
<dbReference type="PANTHER" id="PTHR43806:SF66">
    <property type="entry name" value="SERIN ENDOPEPTIDASE"/>
    <property type="match status" value="1"/>
</dbReference>
<evidence type="ECO:0000313" key="14">
    <source>
        <dbReference type="EMBL" id="KIM30827.1"/>
    </source>
</evidence>
<evidence type="ECO:0000259" key="13">
    <source>
        <dbReference type="Pfam" id="PF06280"/>
    </source>
</evidence>
<evidence type="ECO:0000256" key="6">
    <source>
        <dbReference type="ARBA" id="ARBA00022801"/>
    </source>
</evidence>
<dbReference type="GO" id="GO:0005615">
    <property type="term" value="C:extracellular space"/>
    <property type="evidence" value="ECO:0007669"/>
    <property type="project" value="TreeGrafter"/>
</dbReference>